<gene>
    <name evidence="1" type="ORF">SAMN02745857_01261</name>
</gene>
<dbReference type="AlphaFoldDB" id="A0A1W1XD81"/>
<dbReference type="InterPro" id="IPR012902">
    <property type="entry name" value="N_methyl_site"/>
</dbReference>
<dbReference type="NCBIfam" id="TIGR02532">
    <property type="entry name" value="IV_pilin_GFxxxE"/>
    <property type="match status" value="1"/>
</dbReference>
<dbReference type="OrthoDB" id="8929815at2"/>
<dbReference type="EMBL" id="FWXD01000006">
    <property type="protein sequence ID" value="SMC21853.1"/>
    <property type="molecule type" value="Genomic_DNA"/>
</dbReference>
<dbReference type="STRING" id="1121001.SAMN02745857_01261"/>
<protein>
    <submittedName>
        <fullName evidence="1">Type IV pilus assembly protein PilV</fullName>
    </submittedName>
</protein>
<dbReference type="RefSeq" id="WP_084089932.1">
    <property type="nucleotide sequence ID" value="NZ_FWXD01000006.1"/>
</dbReference>
<sequence>MMNAYKRFQHQAGVTMIEVMVTLLVVSFGLLALSKLQSQITIAGSISRQRAEATEQAQAKLDIIRNMAFNNISAGGTNCVSSSATGTVATYSFSCAVATCDATTLTCPAPTGTPTSNIVKQVTITTTWAGQDSSATQSVSLNTLISP</sequence>
<evidence type="ECO:0000313" key="1">
    <source>
        <dbReference type="EMBL" id="SMC21853.1"/>
    </source>
</evidence>
<keyword evidence="2" id="KW-1185">Reference proteome</keyword>
<proteinExistence type="predicted"/>
<organism evidence="1 2">
    <name type="scientific">Andreprevotia lacus DSM 23236</name>
    <dbReference type="NCBI Taxonomy" id="1121001"/>
    <lineage>
        <taxon>Bacteria</taxon>
        <taxon>Pseudomonadati</taxon>
        <taxon>Pseudomonadota</taxon>
        <taxon>Betaproteobacteria</taxon>
        <taxon>Neisseriales</taxon>
        <taxon>Chitinibacteraceae</taxon>
        <taxon>Andreprevotia</taxon>
    </lineage>
</organism>
<reference evidence="1 2" key="1">
    <citation type="submission" date="2017-04" db="EMBL/GenBank/DDBJ databases">
        <authorList>
            <person name="Afonso C.L."/>
            <person name="Miller P.J."/>
            <person name="Scott M.A."/>
            <person name="Spackman E."/>
            <person name="Goraichik I."/>
            <person name="Dimitrov K.M."/>
            <person name="Suarez D.L."/>
            <person name="Swayne D.E."/>
        </authorList>
    </citation>
    <scope>NUCLEOTIDE SEQUENCE [LARGE SCALE GENOMIC DNA]</scope>
    <source>
        <strain evidence="1 2">DSM 23236</strain>
    </source>
</reference>
<accession>A0A1W1XD81</accession>
<dbReference type="Pfam" id="PF07963">
    <property type="entry name" value="N_methyl"/>
    <property type="match status" value="1"/>
</dbReference>
<evidence type="ECO:0000313" key="2">
    <source>
        <dbReference type="Proteomes" id="UP000192761"/>
    </source>
</evidence>
<dbReference type="Proteomes" id="UP000192761">
    <property type="component" value="Unassembled WGS sequence"/>
</dbReference>
<name>A0A1W1XD81_9NEIS</name>